<evidence type="ECO:0000313" key="2">
    <source>
        <dbReference type="Proteomes" id="UP001054945"/>
    </source>
</evidence>
<evidence type="ECO:0000313" key="1">
    <source>
        <dbReference type="EMBL" id="GIY56502.1"/>
    </source>
</evidence>
<organism evidence="1 2">
    <name type="scientific">Caerostris extrusa</name>
    <name type="common">Bark spider</name>
    <name type="synonym">Caerostris bankana</name>
    <dbReference type="NCBI Taxonomy" id="172846"/>
    <lineage>
        <taxon>Eukaryota</taxon>
        <taxon>Metazoa</taxon>
        <taxon>Ecdysozoa</taxon>
        <taxon>Arthropoda</taxon>
        <taxon>Chelicerata</taxon>
        <taxon>Arachnida</taxon>
        <taxon>Araneae</taxon>
        <taxon>Araneomorphae</taxon>
        <taxon>Entelegynae</taxon>
        <taxon>Araneoidea</taxon>
        <taxon>Araneidae</taxon>
        <taxon>Caerostris</taxon>
    </lineage>
</organism>
<dbReference type="EMBL" id="BPLR01012774">
    <property type="protein sequence ID" value="GIY56502.1"/>
    <property type="molecule type" value="Genomic_DNA"/>
</dbReference>
<comment type="caution">
    <text evidence="1">The sequence shown here is derived from an EMBL/GenBank/DDBJ whole genome shotgun (WGS) entry which is preliminary data.</text>
</comment>
<protein>
    <submittedName>
        <fullName evidence="1">Uncharacterized protein</fullName>
    </submittedName>
</protein>
<gene>
    <name evidence="1" type="ORF">CEXT_682091</name>
</gene>
<dbReference type="AlphaFoldDB" id="A0AAV4UFA4"/>
<keyword evidence="2" id="KW-1185">Reference proteome</keyword>
<proteinExistence type="predicted"/>
<reference evidence="1 2" key="1">
    <citation type="submission" date="2021-06" db="EMBL/GenBank/DDBJ databases">
        <title>Caerostris extrusa draft genome.</title>
        <authorList>
            <person name="Kono N."/>
            <person name="Arakawa K."/>
        </authorList>
    </citation>
    <scope>NUCLEOTIDE SEQUENCE [LARGE SCALE GENOMIC DNA]</scope>
</reference>
<dbReference type="Proteomes" id="UP001054945">
    <property type="component" value="Unassembled WGS sequence"/>
</dbReference>
<accession>A0AAV4UFA4</accession>
<sequence>MCFRNNPKRILVSTIPLCSRGAAITDGKVGERFLAGNNLFSEIISNNIHRAVIAACKDGSDRVASSQQEFLGISKKKDSHLFSKA</sequence>
<name>A0AAV4UFA4_CAEEX</name>